<feature type="compositionally biased region" description="Basic and acidic residues" evidence="9">
    <location>
        <begin position="19"/>
        <end position="31"/>
    </location>
</feature>
<dbReference type="InterPro" id="IPR024111">
    <property type="entry name" value="PEX5/PEX5L"/>
</dbReference>
<dbReference type="EMBL" id="JBBJBU010000001">
    <property type="protein sequence ID" value="KAK7207910.1"/>
    <property type="molecule type" value="Genomic_DNA"/>
</dbReference>
<dbReference type="PANTHER" id="PTHR10130">
    <property type="entry name" value="PEROXISOMAL TARGETING SIGNAL 1 RECEPTOR PEX5"/>
    <property type="match status" value="1"/>
</dbReference>
<feature type="compositionally biased region" description="Basic and acidic residues" evidence="9">
    <location>
        <begin position="244"/>
        <end position="260"/>
    </location>
</feature>
<comment type="subcellular location">
    <subcellularLocation>
        <location evidence="2">Cytoplasm</location>
    </subcellularLocation>
    <subcellularLocation>
        <location evidence="1">Peroxisome</location>
    </subcellularLocation>
</comment>
<feature type="region of interest" description="Disordered" evidence="9">
    <location>
        <begin position="15"/>
        <end position="49"/>
    </location>
</feature>
<feature type="region of interest" description="Disordered" evidence="9">
    <location>
        <begin position="236"/>
        <end position="260"/>
    </location>
</feature>
<dbReference type="SUPFAM" id="SSF48452">
    <property type="entry name" value="TPR-like"/>
    <property type="match status" value="1"/>
</dbReference>
<dbReference type="Proteomes" id="UP001498771">
    <property type="component" value="Unassembled WGS sequence"/>
</dbReference>
<dbReference type="RefSeq" id="XP_064770943.1">
    <property type="nucleotide sequence ID" value="XM_064911663.1"/>
</dbReference>
<name>A0ABR1FDL1_9ASCO</name>
<keyword evidence="7" id="KW-0576">Peroxisome</keyword>
<keyword evidence="4" id="KW-0963">Cytoplasm</keyword>
<evidence type="ECO:0000256" key="7">
    <source>
        <dbReference type="ARBA" id="ARBA00023140"/>
    </source>
</evidence>
<keyword evidence="6 8" id="KW-0802">TPR repeat</keyword>
<evidence type="ECO:0000256" key="6">
    <source>
        <dbReference type="ARBA" id="ARBA00022803"/>
    </source>
</evidence>
<proteinExistence type="inferred from homology"/>
<evidence type="ECO:0000313" key="11">
    <source>
        <dbReference type="Proteomes" id="UP001498771"/>
    </source>
</evidence>
<organism evidence="10 11">
    <name type="scientific">Myxozyma melibiosi</name>
    <dbReference type="NCBI Taxonomy" id="54550"/>
    <lineage>
        <taxon>Eukaryota</taxon>
        <taxon>Fungi</taxon>
        <taxon>Dikarya</taxon>
        <taxon>Ascomycota</taxon>
        <taxon>Saccharomycotina</taxon>
        <taxon>Lipomycetes</taxon>
        <taxon>Lipomycetales</taxon>
        <taxon>Lipomycetaceae</taxon>
        <taxon>Myxozyma</taxon>
    </lineage>
</organism>
<accession>A0ABR1FDL1</accession>
<feature type="repeat" description="TPR" evidence="8">
    <location>
        <begin position="552"/>
        <end position="585"/>
    </location>
</feature>
<dbReference type="InterPro" id="IPR011990">
    <property type="entry name" value="TPR-like_helical_dom_sf"/>
</dbReference>
<comment type="caution">
    <text evidence="10">The sequence shown here is derived from an EMBL/GenBank/DDBJ whole genome shotgun (WGS) entry which is preliminary data.</text>
</comment>
<feature type="repeat" description="TPR" evidence="8">
    <location>
        <begin position="408"/>
        <end position="441"/>
    </location>
</feature>
<evidence type="ECO:0000256" key="9">
    <source>
        <dbReference type="SAM" id="MobiDB-lite"/>
    </source>
</evidence>
<evidence type="ECO:0000256" key="8">
    <source>
        <dbReference type="PROSITE-ProRule" id="PRU00339"/>
    </source>
</evidence>
<evidence type="ECO:0000256" key="5">
    <source>
        <dbReference type="ARBA" id="ARBA00022737"/>
    </source>
</evidence>
<keyword evidence="10" id="KW-0675">Receptor</keyword>
<dbReference type="Pfam" id="PF13432">
    <property type="entry name" value="TPR_16"/>
    <property type="match status" value="2"/>
</dbReference>
<dbReference type="GeneID" id="90037175"/>
<reference evidence="10 11" key="1">
    <citation type="submission" date="2024-03" db="EMBL/GenBank/DDBJ databases">
        <title>Genome-scale model development and genomic sequencing of the oleaginous clade Lipomyces.</title>
        <authorList>
            <consortium name="Lawrence Berkeley National Laboratory"/>
            <person name="Czajka J.J."/>
            <person name="Han Y."/>
            <person name="Kim J."/>
            <person name="Mondo S.J."/>
            <person name="Hofstad B.A."/>
            <person name="Robles A."/>
            <person name="Haridas S."/>
            <person name="Riley R."/>
            <person name="LaButti K."/>
            <person name="Pangilinan J."/>
            <person name="Andreopoulos W."/>
            <person name="Lipzen A."/>
            <person name="Yan J."/>
            <person name="Wang M."/>
            <person name="Ng V."/>
            <person name="Grigoriev I.V."/>
            <person name="Spatafora J.W."/>
            <person name="Magnuson J.K."/>
            <person name="Baker S.E."/>
            <person name="Pomraning K.R."/>
        </authorList>
    </citation>
    <scope>NUCLEOTIDE SEQUENCE [LARGE SCALE GENOMIC DNA]</scope>
    <source>
        <strain evidence="10 11">Phaff 52-87</strain>
    </source>
</reference>
<sequence>MSGAECSVGRNPLAQFTKHVGEDRSLQRDRLAGPPGGIGSSAPGAGMRTEHIRPLTEADRELMSRFEAMNLDHVLRDSPAHRELGRQAMQIARETGSLQPVGPAGLHNSMSRPASSPMVNGNWANEFGQPQGSQWSSEYRQQQVPGGDWTREFSAPATTSGAPAPMMSYNSGPQWYGMGDSMSRPMGGLYNPGLTNFNTMPMTMNPLNNVQQRDKGKGKIVELDSATWEQQFELLETQDASTSEVKEEAEAPAESDSKEHEKIWRDAYSGETIDETYEGDFENIWRGIQEQHLQDGTASQIGHQNNLDPTVENLFGNDRFLDASEIDNPYSVRDEASELKMPWDKDFEEFAAARSDSGDYQYENDNHFMQEDVSDPFQEGVRILESGGNLSEAALAFEAAVRKDPQHVQAWSLLGAVQSQNEKEDPAIRALERAVQLDESNESALMNLAVAYINEGYENAAYATLEKWIATKYPDIVNQARDQTPQLANADIFRLHERVTELFIRAAQLSPEGMSMDADVQVGLGVLFYGSEEYDKAVDCFNAALSVRPDDPLLWNRLGATLANSRRSEEAIEAYYKALEIRPSFVRARYNLGASCINIGCYKEAAQHFLTALEMHRVPGGHSGASEEEILANESTTLYDTLRRVFLAMDRRDLADKVVTGVDPAIFKDAF</sequence>
<gene>
    <name evidence="10" type="ORF">BZA70DRAFT_272490</name>
</gene>
<feature type="repeat" description="TPR" evidence="8">
    <location>
        <begin position="518"/>
        <end position="551"/>
    </location>
</feature>
<evidence type="ECO:0000313" key="10">
    <source>
        <dbReference type="EMBL" id="KAK7207910.1"/>
    </source>
</evidence>
<comment type="similarity">
    <text evidence="3">Belongs to the peroxisomal targeting signal receptor family.</text>
</comment>
<keyword evidence="5" id="KW-0677">Repeat</keyword>
<dbReference type="SMART" id="SM00028">
    <property type="entry name" value="TPR"/>
    <property type="match status" value="4"/>
</dbReference>
<evidence type="ECO:0000256" key="4">
    <source>
        <dbReference type="ARBA" id="ARBA00022490"/>
    </source>
</evidence>
<dbReference type="Gene3D" id="1.25.40.10">
    <property type="entry name" value="Tetratricopeptide repeat domain"/>
    <property type="match status" value="1"/>
</dbReference>
<evidence type="ECO:0000256" key="3">
    <source>
        <dbReference type="ARBA" id="ARBA00005348"/>
    </source>
</evidence>
<dbReference type="PROSITE" id="PS50005">
    <property type="entry name" value="TPR"/>
    <property type="match status" value="3"/>
</dbReference>
<protein>
    <submittedName>
        <fullName evidence="10">Peroxisomal targeting signal receptor</fullName>
    </submittedName>
</protein>
<evidence type="ECO:0000256" key="1">
    <source>
        <dbReference type="ARBA" id="ARBA00004275"/>
    </source>
</evidence>
<evidence type="ECO:0000256" key="2">
    <source>
        <dbReference type="ARBA" id="ARBA00004496"/>
    </source>
</evidence>
<dbReference type="PANTHER" id="PTHR10130:SF0">
    <property type="entry name" value="GH08708P"/>
    <property type="match status" value="1"/>
</dbReference>
<dbReference type="InterPro" id="IPR019734">
    <property type="entry name" value="TPR_rpt"/>
</dbReference>
<keyword evidence="11" id="KW-1185">Reference proteome</keyword>